<evidence type="ECO:0000313" key="1">
    <source>
        <dbReference type="EMBL" id="MCL1144173.1"/>
    </source>
</evidence>
<dbReference type="AlphaFoldDB" id="A0A9X1ZLV9"/>
<sequence>MEIIEAELVTIEGDYFIDILEEPKITIPISNDDPNAVKSAFNCLIERLKKGVFSISLKDADKDLFYHVAKEYLEQLNGELFDVHQDMEQYGFVDVGAQEI</sequence>
<keyword evidence="2" id="KW-1185">Reference proteome</keyword>
<gene>
    <name evidence="1" type="ORF">L2672_15960</name>
</gene>
<dbReference type="RefSeq" id="WP_248996840.1">
    <property type="nucleotide sequence ID" value="NZ_JAKIKP010000016.1"/>
</dbReference>
<proteinExistence type="predicted"/>
<accession>A0A9X1ZLV9</accession>
<reference evidence="1" key="1">
    <citation type="submission" date="2022-01" db="EMBL/GenBank/DDBJ databases">
        <title>Whole genome-based taxonomy of the Shewanellaceae.</title>
        <authorList>
            <person name="Martin-Rodriguez A.J."/>
        </authorList>
    </citation>
    <scope>NUCLEOTIDE SEQUENCE</scope>
    <source>
        <strain evidence="1">DSM 16422</strain>
    </source>
</reference>
<comment type="caution">
    <text evidence="1">The sequence shown here is derived from an EMBL/GenBank/DDBJ whole genome shotgun (WGS) entry which is preliminary data.</text>
</comment>
<organism evidence="1 2">
    <name type="scientific">Shewanella gaetbuli</name>
    <dbReference type="NCBI Taxonomy" id="220752"/>
    <lineage>
        <taxon>Bacteria</taxon>
        <taxon>Pseudomonadati</taxon>
        <taxon>Pseudomonadota</taxon>
        <taxon>Gammaproteobacteria</taxon>
        <taxon>Alteromonadales</taxon>
        <taxon>Shewanellaceae</taxon>
        <taxon>Shewanella</taxon>
    </lineage>
</organism>
<name>A0A9X1ZLV9_9GAMM</name>
<dbReference type="Proteomes" id="UP001139333">
    <property type="component" value="Unassembled WGS sequence"/>
</dbReference>
<protein>
    <submittedName>
        <fullName evidence="1">Uncharacterized protein</fullName>
    </submittedName>
</protein>
<dbReference type="EMBL" id="JAKIKP010000016">
    <property type="protein sequence ID" value="MCL1144173.1"/>
    <property type="molecule type" value="Genomic_DNA"/>
</dbReference>
<evidence type="ECO:0000313" key="2">
    <source>
        <dbReference type="Proteomes" id="UP001139333"/>
    </source>
</evidence>